<reference evidence="1" key="1">
    <citation type="journal article" date="2023" name="G3 (Bethesda)">
        <title>A reference genome for the long-term kleptoplast-retaining sea slug Elysia crispata morphotype clarki.</title>
        <authorList>
            <person name="Eastman K.E."/>
            <person name="Pendleton A.L."/>
            <person name="Shaikh M.A."/>
            <person name="Suttiyut T."/>
            <person name="Ogas R."/>
            <person name="Tomko P."/>
            <person name="Gavelis G."/>
            <person name="Widhalm J.R."/>
            <person name="Wisecaver J.H."/>
        </authorList>
    </citation>
    <scope>NUCLEOTIDE SEQUENCE</scope>
    <source>
        <strain evidence="1">ECLA1</strain>
    </source>
</reference>
<comment type="caution">
    <text evidence="1">The sequence shown here is derived from an EMBL/GenBank/DDBJ whole genome shotgun (WGS) entry which is preliminary data.</text>
</comment>
<gene>
    <name evidence="1" type="ORF">RRG08_055034</name>
</gene>
<protein>
    <submittedName>
        <fullName evidence="1">Uncharacterized protein</fullName>
    </submittedName>
</protein>
<accession>A0AAE0XRY8</accession>
<dbReference type="Proteomes" id="UP001283361">
    <property type="component" value="Unassembled WGS sequence"/>
</dbReference>
<evidence type="ECO:0000313" key="2">
    <source>
        <dbReference type="Proteomes" id="UP001283361"/>
    </source>
</evidence>
<keyword evidence="2" id="KW-1185">Reference proteome</keyword>
<organism evidence="1 2">
    <name type="scientific">Elysia crispata</name>
    <name type="common">lettuce slug</name>
    <dbReference type="NCBI Taxonomy" id="231223"/>
    <lineage>
        <taxon>Eukaryota</taxon>
        <taxon>Metazoa</taxon>
        <taxon>Spiralia</taxon>
        <taxon>Lophotrochozoa</taxon>
        <taxon>Mollusca</taxon>
        <taxon>Gastropoda</taxon>
        <taxon>Heterobranchia</taxon>
        <taxon>Euthyneura</taxon>
        <taxon>Panpulmonata</taxon>
        <taxon>Sacoglossa</taxon>
        <taxon>Placobranchoidea</taxon>
        <taxon>Plakobranchidae</taxon>
        <taxon>Elysia</taxon>
    </lineage>
</organism>
<evidence type="ECO:0000313" key="1">
    <source>
        <dbReference type="EMBL" id="KAK3706595.1"/>
    </source>
</evidence>
<name>A0AAE0XRY8_9GAST</name>
<sequence>MSCTVYLPIWAPVIHELHGLSPHLGTSDTKLGTRNTYWHGTSDHDRVRYDLLFGSGDHLATYRSYTA</sequence>
<proteinExistence type="predicted"/>
<dbReference type="AlphaFoldDB" id="A0AAE0XRY8"/>
<dbReference type="EMBL" id="JAWDGP010007744">
    <property type="protein sequence ID" value="KAK3706595.1"/>
    <property type="molecule type" value="Genomic_DNA"/>
</dbReference>